<dbReference type="GO" id="GO:0006487">
    <property type="term" value="P:protein N-linked glycosylation"/>
    <property type="evidence" value="ECO:0007669"/>
    <property type="project" value="TreeGrafter"/>
</dbReference>
<dbReference type="PANTHER" id="PTHR10859:SF91">
    <property type="entry name" value="DOLICHYL-PHOSPHATE BETA-GLUCOSYLTRANSFERASE"/>
    <property type="match status" value="1"/>
</dbReference>
<organism evidence="1 2">
    <name type="scientific">Streptacidiphilus jiangxiensis</name>
    <dbReference type="NCBI Taxonomy" id="235985"/>
    <lineage>
        <taxon>Bacteria</taxon>
        <taxon>Bacillati</taxon>
        <taxon>Actinomycetota</taxon>
        <taxon>Actinomycetes</taxon>
        <taxon>Kitasatosporales</taxon>
        <taxon>Streptomycetaceae</taxon>
        <taxon>Streptacidiphilus</taxon>
    </lineage>
</organism>
<keyword evidence="2" id="KW-1185">Reference proteome</keyword>
<dbReference type="eggNOG" id="COG0463">
    <property type="taxonomic scope" value="Bacteria"/>
</dbReference>
<name>A0A1H8B636_STRJI</name>
<proteinExistence type="predicted"/>
<dbReference type="AlphaFoldDB" id="A0A1H8B636"/>
<gene>
    <name evidence="1" type="ORF">SAMN05414137_15614</name>
</gene>
<accession>A0A1H8B636</accession>
<dbReference type="SUPFAM" id="SSF53448">
    <property type="entry name" value="Nucleotide-diphospho-sugar transferases"/>
    <property type="match status" value="1"/>
</dbReference>
<sequence>AAARTAQAEDTRWQWAWENAATTPEGSTWDPSQRGLVAGYDLLADHVRTLDTTSGVPTPDQCWAADPNGRALLHTVADHLTGHLGASPLTHFGDALLISFIRKLAKNRRDKLPGHLQIHGLIAALKAARSKHQLLALATSPDLGIVVPARAEAHRLDTVPAGRDPLTVKVAQLAWLLAARPDARAHLLLVDEDPDGATARAAQQTIAAHPQVRVTITTRPDTASAKGGAVLWGLGQLREAGHTTLAYTDFDLTYPLDQIGLHLAALAHPGVGAAVGSRRLPDSHGYYPPAGPTPVTRLYQQAVAELLQLTVTDPQAGFKAFTTTALARVLADVADHGMSFDTELLALVQRTGHTLAEIGVAALHRWVDGQHGAARDYDQMLATVRDQALRHGPDPATRPTPVLDRIQSAGSLAQAAARPAPTDVTIIPPPR</sequence>
<dbReference type="Gene3D" id="3.90.550.10">
    <property type="entry name" value="Spore Coat Polysaccharide Biosynthesis Protein SpsA, Chain A"/>
    <property type="match status" value="1"/>
</dbReference>
<dbReference type="Proteomes" id="UP000183015">
    <property type="component" value="Unassembled WGS sequence"/>
</dbReference>
<protein>
    <recommendedName>
        <fullName evidence="3">Glycosyl transferase family 2</fullName>
    </recommendedName>
</protein>
<evidence type="ECO:0008006" key="3">
    <source>
        <dbReference type="Google" id="ProtNLM"/>
    </source>
</evidence>
<dbReference type="EMBL" id="FOAZ01000056">
    <property type="protein sequence ID" value="SEM77307.1"/>
    <property type="molecule type" value="Genomic_DNA"/>
</dbReference>
<dbReference type="PANTHER" id="PTHR10859">
    <property type="entry name" value="GLYCOSYL TRANSFERASE"/>
    <property type="match status" value="1"/>
</dbReference>
<evidence type="ECO:0000313" key="1">
    <source>
        <dbReference type="EMBL" id="SEM77307.1"/>
    </source>
</evidence>
<reference evidence="2" key="1">
    <citation type="submission" date="2016-10" db="EMBL/GenBank/DDBJ databases">
        <authorList>
            <person name="Varghese N."/>
        </authorList>
    </citation>
    <scope>NUCLEOTIDE SEQUENCE [LARGE SCALE GENOMIC DNA]</scope>
    <source>
        <strain evidence="2">DSM 45096 / BCRC 16803 / CGMCC 4.1857 / CIP 109030 / JCM 12277 / KCTC 19219 / NBRC 100920 / 33214</strain>
    </source>
</reference>
<dbReference type="InterPro" id="IPR029044">
    <property type="entry name" value="Nucleotide-diphossugar_trans"/>
</dbReference>
<feature type="non-terminal residue" evidence="1">
    <location>
        <position position="1"/>
    </location>
</feature>
<evidence type="ECO:0000313" key="2">
    <source>
        <dbReference type="Proteomes" id="UP000183015"/>
    </source>
</evidence>